<evidence type="ECO:0000256" key="4">
    <source>
        <dbReference type="ARBA" id="ARBA00022833"/>
    </source>
</evidence>
<comment type="caution">
    <text evidence="8">The sequence shown here is derived from an EMBL/GenBank/DDBJ whole genome shotgun (WGS) entry which is preliminary data.</text>
</comment>
<comment type="cofactor">
    <cofactor evidence="6">
        <name>Zn(2+)</name>
        <dbReference type="ChEBI" id="CHEBI:29105"/>
    </cofactor>
    <text evidence="6">Binds 1 zinc ion.</text>
</comment>
<dbReference type="AlphaFoldDB" id="A0A538TZ87"/>
<name>A0A538TZ87_UNCEI</name>
<proteinExistence type="inferred from homology"/>
<dbReference type="Proteomes" id="UP000319771">
    <property type="component" value="Unassembled WGS sequence"/>
</dbReference>
<evidence type="ECO:0000259" key="7">
    <source>
        <dbReference type="Pfam" id="PF01432"/>
    </source>
</evidence>
<evidence type="ECO:0000313" key="9">
    <source>
        <dbReference type="Proteomes" id="UP000319771"/>
    </source>
</evidence>
<reference evidence="8 9" key="1">
    <citation type="journal article" date="2019" name="Nat. Microbiol.">
        <title>Mediterranean grassland soil C-N compound turnover is dependent on rainfall and depth, and is mediated by genomically divergent microorganisms.</title>
        <authorList>
            <person name="Diamond S."/>
            <person name="Andeer P.F."/>
            <person name="Li Z."/>
            <person name="Crits-Christoph A."/>
            <person name="Burstein D."/>
            <person name="Anantharaman K."/>
            <person name="Lane K.R."/>
            <person name="Thomas B.C."/>
            <person name="Pan C."/>
            <person name="Northen T.R."/>
            <person name="Banfield J.F."/>
        </authorList>
    </citation>
    <scope>NUCLEOTIDE SEQUENCE [LARGE SCALE GENOMIC DNA]</scope>
    <source>
        <strain evidence="8">WS_11</strain>
    </source>
</reference>
<dbReference type="SUPFAM" id="SSF55486">
    <property type="entry name" value="Metalloproteases ('zincins'), catalytic domain"/>
    <property type="match status" value="1"/>
</dbReference>
<evidence type="ECO:0000313" key="8">
    <source>
        <dbReference type="EMBL" id="TMQ68913.1"/>
    </source>
</evidence>
<evidence type="ECO:0000256" key="1">
    <source>
        <dbReference type="ARBA" id="ARBA00022670"/>
    </source>
</evidence>
<dbReference type="GO" id="GO:0006518">
    <property type="term" value="P:peptide metabolic process"/>
    <property type="evidence" value="ECO:0007669"/>
    <property type="project" value="TreeGrafter"/>
</dbReference>
<keyword evidence="3 6" id="KW-0378">Hydrolase</keyword>
<evidence type="ECO:0000256" key="3">
    <source>
        <dbReference type="ARBA" id="ARBA00022801"/>
    </source>
</evidence>
<evidence type="ECO:0000256" key="5">
    <source>
        <dbReference type="ARBA" id="ARBA00023049"/>
    </source>
</evidence>
<accession>A0A538TZ87</accession>
<dbReference type="InterPro" id="IPR001567">
    <property type="entry name" value="Pept_M3A_M3B_dom"/>
</dbReference>
<feature type="domain" description="Peptidase M3A/M3B catalytic" evidence="7">
    <location>
        <begin position="43"/>
        <end position="342"/>
    </location>
</feature>
<dbReference type="GO" id="GO:0006508">
    <property type="term" value="P:proteolysis"/>
    <property type="evidence" value="ECO:0007669"/>
    <property type="project" value="UniProtKB-KW"/>
</dbReference>
<dbReference type="Pfam" id="PF01432">
    <property type="entry name" value="Peptidase_M3"/>
    <property type="match status" value="1"/>
</dbReference>
<dbReference type="InterPro" id="IPR042088">
    <property type="entry name" value="OligoPept_F_C"/>
</dbReference>
<dbReference type="PANTHER" id="PTHR11804:SF5">
    <property type="entry name" value="OLIGOENDOPEPTIDASE F"/>
    <property type="match status" value="1"/>
</dbReference>
<dbReference type="Gene3D" id="1.10.1370.20">
    <property type="entry name" value="Oligoendopeptidase f, C-terminal domain"/>
    <property type="match status" value="1"/>
</dbReference>
<evidence type="ECO:0000256" key="6">
    <source>
        <dbReference type="RuleBase" id="RU003435"/>
    </source>
</evidence>
<dbReference type="EMBL" id="VBPB01000362">
    <property type="protein sequence ID" value="TMQ68913.1"/>
    <property type="molecule type" value="Genomic_DNA"/>
</dbReference>
<feature type="non-terminal residue" evidence="8">
    <location>
        <position position="1"/>
    </location>
</feature>
<dbReference type="GO" id="GO:0004222">
    <property type="term" value="F:metalloendopeptidase activity"/>
    <property type="evidence" value="ECO:0007669"/>
    <property type="project" value="InterPro"/>
</dbReference>
<keyword evidence="2 6" id="KW-0479">Metal-binding</keyword>
<sequence length="364" mass="41030">VQDKSADDRRRRYPHPMAARHLANEARRESVDALLDACVGRYDLVARYYRLKAQLLGLPELADYDRYAPLGGAEGQRSFAEARQIVTSAYRDFSPRMAEIAERFFDERWIDAELRPGKRGGAFSASTVPDVHPYVLLNYTGNLRDVMTVAHELGHGVHQSLASVQGLIEQDTPLTTAETASVFGEMLVFRRLMREERDPRVRLALLCGKLEDAFATVFRQVAMTRFEQALHAARRDEGELPLERVNELWMAANRPMFGDSVSLSDDYAWWWLYIPHFVHSPFYCYAYAFGELLTLALLRRCDEEGAAFVPRYLALLEAGGSDTPERLLGAIGLDIGNPAFWQGGLDLLEELLEQAEGLAAQLSS</sequence>
<evidence type="ECO:0000256" key="2">
    <source>
        <dbReference type="ARBA" id="ARBA00022723"/>
    </source>
</evidence>
<gene>
    <name evidence="8" type="ORF">E6K81_16100</name>
</gene>
<keyword evidence="5 6" id="KW-0482">Metalloprotease</keyword>
<keyword evidence="1 6" id="KW-0645">Protease</keyword>
<dbReference type="InterPro" id="IPR045090">
    <property type="entry name" value="Pept_M3A_M3B"/>
</dbReference>
<comment type="similarity">
    <text evidence="6">Belongs to the peptidase M3 family.</text>
</comment>
<dbReference type="CDD" id="cd09610">
    <property type="entry name" value="M3B_PepF"/>
    <property type="match status" value="1"/>
</dbReference>
<organism evidence="8 9">
    <name type="scientific">Eiseniibacteriota bacterium</name>
    <dbReference type="NCBI Taxonomy" id="2212470"/>
    <lineage>
        <taxon>Bacteria</taxon>
        <taxon>Candidatus Eiseniibacteriota</taxon>
    </lineage>
</organism>
<protein>
    <submittedName>
        <fullName evidence="8">M3 family oligoendopeptidase</fullName>
    </submittedName>
</protein>
<dbReference type="PANTHER" id="PTHR11804">
    <property type="entry name" value="PROTEASE M3 THIMET OLIGOPEPTIDASE-RELATED"/>
    <property type="match status" value="1"/>
</dbReference>
<keyword evidence="4 6" id="KW-0862">Zinc</keyword>
<dbReference type="GO" id="GO:0046872">
    <property type="term" value="F:metal ion binding"/>
    <property type="evidence" value="ECO:0007669"/>
    <property type="project" value="UniProtKB-UniRule"/>
</dbReference>